<accession>A0A6J4L3W3</accession>
<comment type="similarity">
    <text evidence="1">Belongs to the DNA2/NAM7 helicase family.</text>
</comment>
<proteinExistence type="inferred from homology"/>
<name>A0A6J4L3W3_9SPHI</name>
<dbReference type="GO" id="GO:0016787">
    <property type="term" value="F:hydrolase activity"/>
    <property type="evidence" value="ECO:0007669"/>
    <property type="project" value="UniProtKB-KW"/>
</dbReference>
<dbReference type="SUPFAM" id="SSF52540">
    <property type="entry name" value="P-loop containing nucleoside triphosphate hydrolases"/>
    <property type="match status" value="1"/>
</dbReference>
<protein>
    <submittedName>
        <fullName evidence="7">Helicase</fullName>
    </submittedName>
</protein>
<evidence type="ECO:0000256" key="5">
    <source>
        <dbReference type="ARBA" id="ARBA00022840"/>
    </source>
</evidence>
<dbReference type="AlphaFoldDB" id="A0A6J4L3W3"/>
<dbReference type="CDD" id="cd18808">
    <property type="entry name" value="SF1_C_Upf1"/>
    <property type="match status" value="1"/>
</dbReference>
<dbReference type="InterPro" id="IPR050534">
    <property type="entry name" value="Coronavir_polyprotein_1ab"/>
</dbReference>
<dbReference type="SMART" id="SM00382">
    <property type="entry name" value="AAA"/>
    <property type="match status" value="1"/>
</dbReference>
<dbReference type="Pfam" id="PF13086">
    <property type="entry name" value="AAA_11"/>
    <property type="match status" value="1"/>
</dbReference>
<dbReference type="Pfam" id="PF13087">
    <property type="entry name" value="AAA_12"/>
    <property type="match status" value="1"/>
</dbReference>
<evidence type="ECO:0000256" key="1">
    <source>
        <dbReference type="ARBA" id="ARBA00007913"/>
    </source>
</evidence>
<dbReference type="PANTHER" id="PTHR43788">
    <property type="entry name" value="DNA2/NAM7 HELICASE FAMILY MEMBER"/>
    <property type="match status" value="1"/>
</dbReference>
<dbReference type="GO" id="GO:0043139">
    <property type="term" value="F:5'-3' DNA helicase activity"/>
    <property type="evidence" value="ECO:0007669"/>
    <property type="project" value="TreeGrafter"/>
</dbReference>
<feature type="domain" description="AAA+ ATPase" evidence="6">
    <location>
        <begin position="199"/>
        <end position="455"/>
    </location>
</feature>
<dbReference type="InterPro" id="IPR003593">
    <property type="entry name" value="AAA+_ATPase"/>
</dbReference>
<evidence type="ECO:0000256" key="3">
    <source>
        <dbReference type="ARBA" id="ARBA00022801"/>
    </source>
</evidence>
<evidence type="ECO:0000256" key="4">
    <source>
        <dbReference type="ARBA" id="ARBA00022806"/>
    </source>
</evidence>
<organism evidence="7">
    <name type="scientific">uncultured Cytophagales bacterium</name>
    <dbReference type="NCBI Taxonomy" id="158755"/>
    <lineage>
        <taxon>Bacteria</taxon>
        <taxon>Pseudomonadati</taxon>
        <taxon>Bacteroidota</taxon>
        <taxon>Sphingobacteriia</taxon>
        <taxon>Sphingobacteriales</taxon>
        <taxon>environmental samples</taxon>
    </lineage>
</organism>
<keyword evidence="2" id="KW-0547">Nucleotide-binding</keyword>
<gene>
    <name evidence="7" type="ORF">AVDCRST_MAG56-7049</name>
</gene>
<dbReference type="InterPro" id="IPR041679">
    <property type="entry name" value="DNA2/NAM7-like_C"/>
</dbReference>
<evidence type="ECO:0000259" key="6">
    <source>
        <dbReference type="SMART" id="SM00382"/>
    </source>
</evidence>
<reference evidence="7" key="1">
    <citation type="submission" date="2020-02" db="EMBL/GenBank/DDBJ databases">
        <authorList>
            <person name="Meier V. D."/>
        </authorList>
    </citation>
    <scope>NUCLEOTIDE SEQUENCE</scope>
    <source>
        <strain evidence="7">AVDCRST_MAG56</strain>
    </source>
</reference>
<dbReference type="GO" id="GO:0005694">
    <property type="term" value="C:chromosome"/>
    <property type="evidence" value="ECO:0007669"/>
    <property type="project" value="UniProtKB-ARBA"/>
</dbReference>
<dbReference type="Gene3D" id="3.40.50.300">
    <property type="entry name" value="P-loop containing nucleotide triphosphate hydrolases"/>
    <property type="match status" value="2"/>
</dbReference>
<dbReference type="FunFam" id="3.40.50.300:FF:000326">
    <property type="entry name" value="P-loop containing nucleoside triphosphate hydrolase"/>
    <property type="match status" value="1"/>
</dbReference>
<sequence>MAQPAQPELQRLLQLLQTERQADLEEYQTRIVNTPLAERRRRGTSWYPVVVTESGYGPGERLYLDVERTTDLRTTHLFGTGKSVSLFSGAGDPKNPDAIGGVVSFLGLNRMRIVFNADEIPDWLDDGKLGVNLLFDETSYTQMVSAVREVMGAAGNRAAGLRDVLLGHQPAAFDRKLFTPTLPRLDESQGRAVANALQARDVAIIHGPPGTGKTTTLVETILLTLQTEKQVLVCSPSNASVDLLTDLLAARGTDVVRIGHPARVGEDTLQHTVDVRLQNDKAFPQIKKLRKQADEYSRLAHQYKRNFGRTEREQRKQILAEARKLSQEANQTEKYLTDRILSGAQVITCTLVGAANRYLEGRTFRTVFLDEAAQALEPATWIPLLKAERVVFAGDHCQLPPTIKSAQAAREGLSVTLFEKVVARQPGVPVMLQTQYRMHEKIMRFSNRQFYHNELRAADSVRAAVLGEADPLREPFTFLDTAGCGFEEQTSAENQSLSNPDEGRLLLRYLESLLEMLEGESPEALAGDFRVGIISPYRAQVEFLDDALAEFPLLYTHRKRITVHTVDGFQGQERDVIGISLVRSNEDGEIGFLQDVRRMNVALTRARKKLVVAGDSATLAGHPFYKAFLDYVEEAAAYHSAWEFMA</sequence>
<dbReference type="EMBL" id="CADCTQ010000579">
    <property type="protein sequence ID" value="CAA9322329.1"/>
    <property type="molecule type" value="Genomic_DNA"/>
</dbReference>
<evidence type="ECO:0000256" key="2">
    <source>
        <dbReference type="ARBA" id="ARBA00022741"/>
    </source>
</evidence>
<evidence type="ECO:0000313" key="7">
    <source>
        <dbReference type="EMBL" id="CAA9322329.1"/>
    </source>
</evidence>
<dbReference type="Gene3D" id="2.40.30.270">
    <property type="match status" value="1"/>
</dbReference>
<dbReference type="PANTHER" id="PTHR43788:SF8">
    <property type="entry name" value="DNA-BINDING PROTEIN SMUBP-2"/>
    <property type="match status" value="1"/>
</dbReference>
<dbReference type="InterPro" id="IPR027417">
    <property type="entry name" value="P-loop_NTPase"/>
</dbReference>
<dbReference type="GO" id="GO:0005524">
    <property type="term" value="F:ATP binding"/>
    <property type="evidence" value="ECO:0007669"/>
    <property type="project" value="UniProtKB-KW"/>
</dbReference>
<dbReference type="InterPro" id="IPR041677">
    <property type="entry name" value="DNA2/NAM7_AAA_11"/>
</dbReference>
<keyword evidence="4 7" id="KW-0347">Helicase</keyword>
<keyword evidence="3" id="KW-0378">Hydrolase</keyword>
<dbReference type="InterPro" id="IPR047187">
    <property type="entry name" value="SF1_C_Upf1"/>
</dbReference>
<keyword evidence="5" id="KW-0067">ATP-binding</keyword>